<dbReference type="Pfam" id="PF00293">
    <property type="entry name" value="NUDIX"/>
    <property type="match status" value="1"/>
</dbReference>
<dbReference type="PROSITE" id="PS00893">
    <property type="entry name" value="NUDIX_BOX"/>
    <property type="match status" value="1"/>
</dbReference>
<evidence type="ECO:0000256" key="2">
    <source>
        <dbReference type="ARBA" id="ARBA00005582"/>
    </source>
</evidence>
<feature type="domain" description="Nudix hydrolase" evidence="5">
    <location>
        <begin position="15"/>
        <end position="144"/>
    </location>
</feature>
<reference evidence="7" key="1">
    <citation type="journal article" date="2019" name="Int. J. Syst. Evol. Microbiol.">
        <title>The Global Catalogue of Microorganisms (GCM) 10K type strain sequencing project: providing services to taxonomists for standard genome sequencing and annotation.</title>
        <authorList>
            <consortium name="The Broad Institute Genomics Platform"/>
            <consortium name="The Broad Institute Genome Sequencing Center for Infectious Disease"/>
            <person name="Wu L."/>
            <person name="Ma J."/>
        </authorList>
    </citation>
    <scope>NUCLEOTIDE SEQUENCE [LARGE SCALE GENOMIC DNA]</scope>
    <source>
        <strain evidence="7">JCM 17975</strain>
    </source>
</reference>
<dbReference type="SUPFAM" id="SSF55811">
    <property type="entry name" value="Nudix"/>
    <property type="match status" value="1"/>
</dbReference>
<sequence length="166" mass="17729">MKLLPFNEYVASLPRKRMSAGVLLYDDAGRVVLVEPSYKAEWDVPGGVVDDGESPWHAASRELTEELGLVREGMRPLVIDHEAAACDGMPEGIAWIFDGGPISEQELTALPLDDPEIVSVGLYRLDEVSGKTTGPLARRLSAALVAVRDGSGPVLCDDGVPTYGAP</sequence>
<protein>
    <submittedName>
        <fullName evidence="6">NUDIX hydrolase</fullName>
    </submittedName>
</protein>
<comment type="cofactor">
    <cofactor evidence="1">
        <name>Mg(2+)</name>
        <dbReference type="ChEBI" id="CHEBI:18420"/>
    </cofactor>
</comment>
<dbReference type="PANTHER" id="PTHR43046:SF14">
    <property type="entry name" value="MUTT_NUDIX FAMILY PROTEIN"/>
    <property type="match status" value="1"/>
</dbReference>
<dbReference type="InterPro" id="IPR020084">
    <property type="entry name" value="NUDIX_hydrolase_CS"/>
</dbReference>
<organism evidence="6 7">
    <name type="scientific">Promicromonospora umidemergens</name>
    <dbReference type="NCBI Taxonomy" id="629679"/>
    <lineage>
        <taxon>Bacteria</taxon>
        <taxon>Bacillati</taxon>
        <taxon>Actinomycetota</taxon>
        <taxon>Actinomycetes</taxon>
        <taxon>Micrococcales</taxon>
        <taxon>Promicromonosporaceae</taxon>
        <taxon>Promicromonospora</taxon>
    </lineage>
</organism>
<dbReference type="CDD" id="cd18876">
    <property type="entry name" value="NUDIX_Hydrolase"/>
    <property type="match status" value="1"/>
</dbReference>
<comment type="similarity">
    <text evidence="2 4">Belongs to the Nudix hydrolase family.</text>
</comment>
<gene>
    <name evidence="6" type="ORF">GCM10023198_50680</name>
</gene>
<dbReference type="InterPro" id="IPR015797">
    <property type="entry name" value="NUDIX_hydrolase-like_dom_sf"/>
</dbReference>
<dbReference type="Gene3D" id="3.90.79.10">
    <property type="entry name" value="Nucleoside Triphosphate Pyrophosphohydrolase"/>
    <property type="match status" value="1"/>
</dbReference>
<evidence type="ECO:0000256" key="1">
    <source>
        <dbReference type="ARBA" id="ARBA00001946"/>
    </source>
</evidence>
<proteinExistence type="inferred from homology"/>
<dbReference type="PRINTS" id="PR00502">
    <property type="entry name" value="NUDIXFAMILY"/>
</dbReference>
<dbReference type="RefSeq" id="WP_253869244.1">
    <property type="nucleotide sequence ID" value="NZ_BAABHM010000035.1"/>
</dbReference>
<comment type="caution">
    <text evidence="6">The sequence shown here is derived from an EMBL/GenBank/DDBJ whole genome shotgun (WGS) entry which is preliminary data.</text>
</comment>
<dbReference type="GO" id="GO:0016787">
    <property type="term" value="F:hydrolase activity"/>
    <property type="evidence" value="ECO:0007669"/>
    <property type="project" value="UniProtKB-KW"/>
</dbReference>
<dbReference type="Proteomes" id="UP001500843">
    <property type="component" value="Unassembled WGS sequence"/>
</dbReference>
<evidence type="ECO:0000256" key="4">
    <source>
        <dbReference type="RuleBase" id="RU003476"/>
    </source>
</evidence>
<dbReference type="InterPro" id="IPR000086">
    <property type="entry name" value="NUDIX_hydrolase_dom"/>
</dbReference>
<evidence type="ECO:0000313" key="6">
    <source>
        <dbReference type="EMBL" id="GAA4720625.1"/>
    </source>
</evidence>
<evidence type="ECO:0000259" key="5">
    <source>
        <dbReference type="PROSITE" id="PS51462"/>
    </source>
</evidence>
<accession>A0ABP8Y682</accession>
<keyword evidence="7" id="KW-1185">Reference proteome</keyword>
<name>A0ABP8Y682_9MICO</name>
<keyword evidence="3 4" id="KW-0378">Hydrolase</keyword>
<dbReference type="PROSITE" id="PS51462">
    <property type="entry name" value="NUDIX"/>
    <property type="match status" value="1"/>
</dbReference>
<dbReference type="EMBL" id="BAABHM010000035">
    <property type="protein sequence ID" value="GAA4720625.1"/>
    <property type="molecule type" value="Genomic_DNA"/>
</dbReference>
<dbReference type="InterPro" id="IPR020476">
    <property type="entry name" value="Nudix_hydrolase"/>
</dbReference>
<evidence type="ECO:0000256" key="3">
    <source>
        <dbReference type="ARBA" id="ARBA00022801"/>
    </source>
</evidence>
<dbReference type="PANTHER" id="PTHR43046">
    <property type="entry name" value="GDP-MANNOSE MANNOSYL HYDROLASE"/>
    <property type="match status" value="1"/>
</dbReference>
<evidence type="ECO:0000313" key="7">
    <source>
        <dbReference type="Proteomes" id="UP001500843"/>
    </source>
</evidence>